<dbReference type="InterPro" id="IPR059070">
    <property type="entry name" value="TPR_VPS8_2"/>
</dbReference>
<dbReference type="GO" id="GO:0006623">
    <property type="term" value="P:protein targeting to vacuole"/>
    <property type="evidence" value="ECO:0007669"/>
    <property type="project" value="InterPro"/>
</dbReference>
<evidence type="ECO:0000259" key="4">
    <source>
        <dbReference type="Pfam" id="PF25066"/>
    </source>
</evidence>
<dbReference type="GO" id="GO:0034058">
    <property type="term" value="P:endosomal vesicle fusion"/>
    <property type="evidence" value="ECO:0007669"/>
    <property type="project" value="TreeGrafter"/>
</dbReference>
<feature type="domain" description="Vacuolar protein sorting-associated protein 8 central" evidence="3">
    <location>
        <begin position="850"/>
        <end position="1070"/>
    </location>
</feature>
<evidence type="ECO:0000256" key="1">
    <source>
        <dbReference type="ARBA" id="ARBA00009422"/>
    </source>
</evidence>
<gene>
    <name evidence="5" type="ORF">PBRASI_LOCUS2891</name>
</gene>
<keyword evidence="6" id="KW-1185">Reference proteome</keyword>
<reference evidence="5" key="1">
    <citation type="submission" date="2021-06" db="EMBL/GenBank/DDBJ databases">
        <authorList>
            <person name="Kallberg Y."/>
            <person name="Tangrot J."/>
            <person name="Rosling A."/>
        </authorList>
    </citation>
    <scope>NUCLEOTIDE SEQUENCE</scope>
    <source>
        <strain evidence="5">BR232B</strain>
    </source>
</reference>
<protein>
    <submittedName>
        <fullName evidence="5">10409_t:CDS:1</fullName>
    </submittedName>
</protein>
<dbReference type="Pfam" id="PF25066">
    <property type="entry name" value="TPR_VPS8_2"/>
    <property type="match status" value="1"/>
</dbReference>
<dbReference type="InterPro" id="IPR025941">
    <property type="entry name" value="Vps8_central_dom"/>
</dbReference>
<dbReference type="InterPro" id="IPR015943">
    <property type="entry name" value="WD40/YVTN_repeat-like_dom_sf"/>
</dbReference>
<dbReference type="SUPFAM" id="SSF50978">
    <property type="entry name" value="WD40 repeat-like"/>
    <property type="match status" value="1"/>
</dbReference>
<dbReference type="EMBL" id="CAJVPI010000241">
    <property type="protein sequence ID" value="CAG8506637.1"/>
    <property type="molecule type" value="Genomic_DNA"/>
</dbReference>
<dbReference type="Gene3D" id="2.130.10.10">
    <property type="entry name" value="YVTN repeat-like/Quinoprotein amine dehydrogenase"/>
    <property type="match status" value="1"/>
</dbReference>
<dbReference type="PANTHER" id="PTHR12616">
    <property type="entry name" value="VACUOLAR PROTEIN SORTING VPS41"/>
    <property type="match status" value="1"/>
</dbReference>
<dbReference type="InterPro" id="IPR036322">
    <property type="entry name" value="WD40_repeat_dom_sf"/>
</dbReference>
<evidence type="ECO:0000313" key="5">
    <source>
        <dbReference type="EMBL" id="CAG8506637.1"/>
    </source>
</evidence>
<feature type="region of interest" description="Disordered" evidence="2">
    <location>
        <begin position="282"/>
        <end position="301"/>
    </location>
</feature>
<organism evidence="5 6">
    <name type="scientific">Paraglomus brasilianum</name>
    <dbReference type="NCBI Taxonomy" id="144538"/>
    <lineage>
        <taxon>Eukaryota</taxon>
        <taxon>Fungi</taxon>
        <taxon>Fungi incertae sedis</taxon>
        <taxon>Mucoromycota</taxon>
        <taxon>Glomeromycotina</taxon>
        <taxon>Glomeromycetes</taxon>
        <taxon>Paraglomerales</taxon>
        <taxon>Paraglomeraceae</taxon>
        <taxon>Paraglomus</taxon>
    </lineage>
</organism>
<dbReference type="GO" id="GO:0030897">
    <property type="term" value="C:HOPS complex"/>
    <property type="evidence" value="ECO:0007669"/>
    <property type="project" value="TreeGrafter"/>
</dbReference>
<proteinExistence type="inferred from homology"/>
<evidence type="ECO:0000259" key="3">
    <source>
        <dbReference type="Pfam" id="PF12816"/>
    </source>
</evidence>
<dbReference type="Pfam" id="PF23410">
    <property type="entry name" value="Beta-prop_VPS8"/>
    <property type="match status" value="1"/>
</dbReference>
<comment type="caution">
    <text evidence="5">The sequence shown here is derived from an EMBL/GenBank/DDBJ whole genome shotgun (WGS) entry which is preliminary data.</text>
</comment>
<dbReference type="Pfam" id="PF12816">
    <property type="entry name" value="TPR_Vps8"/>
    <property type="match status" value="1"/>
</dbReference>
<dbReference type="OrthoDB" id="289913at2759"/>
<sequence length="1754" mass="196579">MTPTKVETDTYTILNKIIESDIDDDFLKDFPSVQLPGNGNSQTQAFPPELEAALEDDIQAAQYISNLKKRIEAWKATGLTDAMQRAMELLNEDGLSSGKAGEDDDDTDGSHDEPSTPTTEIQESQPQPKIAEGSISRLVNGVKSLVDIEKDFNDLRIQELDLPTTPESTIKAVLAKIYKLQEDLQIHLQGGPLANPLTLGSQRRKKVQELLEKVMGETALYEEFVNRGRQIKLGVRRRDWKALLFLDTLSDTSRKTISTSMTSMSPLSLRASDPSLLKIRSASSTTSLTPSRTSSRYSRSSSPPLLVLEEIGLSATSELEPGQAFRWAPLTTLSSHLYSTETSQNNGLPTVSAVSEFIAIGTTRGLVLVYNYNQNLRCVLGNTVNAIEYGAVTSLAISSDRAQIICGHAQGHIIIWDIARPNNPARTIMPISSAVAAGGRKEGHIRGSAILHVGFVGVKKNGIVSGDDRGMAFYHNLYKVMMVNATETIRILGRYPPPTSGPDSKLAPKRPSTVFGLAPLPLGQSPHGSEAFGLVAMLTPFKMIIVSIKPTVQTQYKCPRPKHTVSDSHGPKSLSGCLAWFPAVKTRLNPDSPFIDTDPLLAFSWGSYLSILKVTVAPTVLPENSSKRRRPEKDIRLEFILLILLSNEEIIVFDPRYMQESEKSDVKSDVKLKSLVYHDRFSASLKETSVHPHDAHKPAVELAYYHSLRVYKGLVFLLGVREFYVGALLSWTDRILALVQSGDLVEAISLATFFYNGTPSQTILGLPDDEENRHAIVGKRLMELLTASLTFTFSDERTYDGMADEHSGDGTTLFRDLAVACIEACLSMNIKDFLFADIYEKYEQALVKGVFLEVLGPYIIKDKIKDLPPSIMKDLVTHYRNRNMLDIVERCIWHINPQCLDIDQVVQLCQSENLYDALIYVWNRSMVDYVSPAVQLLDVIRKILILEKHRRKKNKYANDEISNVDDGDGSEDLETMKSNACKFYVYLENILTGRTYPNKAPLNEDEANEARTTLYSFVFSGRCVVWPHHGGDLVLTAEDEKRGAEPTYPYLRLFLRFDTKAFLRALEAAFEDSYLNGVEIITNGEEFYDEEEMPGIIINRQLLVNILLEVMTSNNGHSEFTPLDISYLHSFVARSLPKYPQFLSLPTPAIHNILVTLSTDTDPRTREERQLAVECLLSIYTPTDEDQMVELYENAGFWRVLEHVYKAYQKYGLLVTTYLKDPERRQELFNCIRLLLDPQSKLKDEQKKEVSTTVMSMIEDIVDIDGEQTARLIQTYFNGEHETVIKKLESTPVRLFTYLRGLLEPEHEHESPIHIEEQITLAEAQPYLPVVKPEVHEQYIALMCKFDPTGVYNYLQTHQDGAYRLEKVLPICDATGIVDAIVWILERSGNASGALDKVLEIVQERRQDIIALIEEKKKSDSDAWSLSERQRVETNLMKLKGVLKIGIQLCENSCRRATAAVNTTDTKAPSIPNRATESETELLWFKLLDTFLDATKAISSILTTQFPAVLPANKDTLDSPAAVVRPILPVPAHIANHLITTFKSYVQLIMRSLLLSTSSPYVSLPRLLLRFIQSQSKRNSTVADFRDIFVGMIDTYKYEGQLLAMTNRLFEKDLFGGVAGVVRQRGKGWRPRRGTCEVCGGQFWGTDLTPTAPCTSTNWNSDTKRTPHSSTISNNDNSADVIPNLAALEETLQCLESDSNSDAENSELETKCSVCQTEKRHENLISPEIRRGSIESSVILKSKGKERVVSYFKL</sequence>
<evidence type="ECO:0000313" key="6">
    <source>
        <dbReference type="Proteomes" id="UP000789739"/>
    </source>
</evidence>
<feature type="domain" description="VPS8-like TPR-like repeats" evidence="4">
    <location>
        <begin position="1430"/>
        <end position="1625"/>
    </location>
</feature>
<dbReference type="InterPro" id="IPR045111">
    <property type="entry name" value="Vps41/Vps8"/>
</dbReference>
<comment type="similarity">
    <text evidence="1">Belongs to the VPS8 family.</text>
</comment>
<name>A0A9N8ZTU3_9GLOM</name>
<accession>A0A9N8ZTU3</accession>
<dbReference type="GO" id="GO:0005770">
    <property type="term" value="C:late endosome"/>
    <property type="evidence" value="ECO:0007669"/>
    <property type="project" value="TreeGrafter"/>
</dbReference>
<dbReference type="PANTHER" id="PTHR12616:SF8">
    <property type="entry name" value="VACUOLAR PROTEIN SORTING-ASSOCIATED PROTEIN 8 HOMOLOG"/>
    <property type="match status" value="1"/>
</dbReference>
<dbReference type="Proteomes" id="UP000789739">
    <property type="component" value="Unassembled WGS sequence"/>
</dbReference>
<feature type="region of interest" description="Disordered" evidence="2">
    <location>
        <begin position="94"/>
        <end position="131"/>
    </location>
</feature>
<feature type="compositionally biased region" description="Polar residues" evidence="2">
    <location>
        <begin position="115"/>
        <end position="127"/>
    </location>
</feature>
<evidence type="ECO:0000256" key="2">
    <source>
        <dbReference type="SAM" id="MobiDB-lite"/>
    </source>
</evidence>